<feature type="transmembrane region" description="Helical" evidence="1">
    <location>
        <begin position="58"/>
        <end position="75"/>
    </location>
</feature>
<dbReference type="InterPro" id="IPR021318">
    <property type="entry name" value="DUF2919"/>
</dbReference>
<dbReference type="EMBL" id="JABBFR010000005">
    <property type="protein sequence ID" value="MBT0723898.1"/>
    <property type="molecule type" value="Genomic_DNA"/>
</dbReference>
<gene>
    <name evidence="2" type="ORF">HH682_05465</name>
</gene>
<keyword evidence="1" id="KW-0812">Transmembrane</keyword>
<accession>A0ABS5SYP9</accession>
<evidence type="ECO:0000256" key="1">
    <source>
        <dbReference type="SAM" id="Phobius"/>
    </source>
</evidence>
<proteinExistence type="predicted"/>
<name>A0ABS5SYP9_9GAMM</name>
<evidence type="ECO:0000313" key="3">
    <source>
        <dbReference type="Proteomes" id="UP000790096"/>
    </source>
</evidence>
<keyword evidence="1" id="KW-0472">Membrane</keyword>
<sequence>MMESFDPEGEEIAAPLPFLLWVILLYQARAWLLLIMAAASRQQGDALLRLFVPEISTFYIGLAMGLPALICMILSGYRQRFPRCWRLSRLCLLFSGALLCGWQLSQWNRVDLEASPVLLILTLFDLLTEVALLTMPRLKRCFTQQKTVVK</sequence>
<feature type="transmembrane region" description="Helical" evidence="1">
    <location>
        <begin position="87"/>
        <end position="105"/>
    </location>
</feature>
<dbReference type="Pfam" id="PF11143">
    <property type="entry name" value="DUF2919"/>
    <property type="match status" value="1"/>
</dbReference>
<organism evidence="2 3">
    <name type="scientific">Rosenbergiella gaditana</name>
    <dbReference type="NCBI Taxonomy" id="2726987"/>
    <lineage>
        <taxon>Bacteria</taxon>
        <taxon>Pseudomonadati</taxon>
        <taxon>Pseudomonadota</taxon>
        <taxon>Gammaproteobacteria</taxon>
        <taxon>Enterobacterales</taxon>
        <taxon>Erwiniaceae</taxon>
        <taxon>Rosenbergiella</taxon>
    </lineage>
</organism>
<evidence type="ECO:0000313" key="2">
    <source>
        <dbReference type="EMBL" id="MBT0723898.1"/>
    </source>
</evidence>
<feature type="transmembrane region" description="Helical" evidence="1">
    <location>
        <begin position="117"/>
        <end position="135"/>
    </location>
</feature>
<protein>
    <submittedName>
        <fullName evidence="2">DUF2919 domain-containing protein</fullName>
    </submittedName>
</protein>
<reference evidence="2 3" key="1">
    <citation type="submission" date="2020-04" db="EMBL/GenBank/DDBJ databases">
        <title>Genome sequencing of Rosenbergiella species.</title>
        <authorList>
            <person name="Alvarez-Perez S."/>
            <person name="Lievens B."/>
        </authorList>
    </citation>
    <scope>NUCLEOTIDE SEQUENCE [LARGE SCALE GENOMIC DNA]</scope>
    <source>
        <strain evidence="2 3">S61</strain>
    </source>
</reference>
<feature type="transmembrane region" description="Helical" evidence="1">
    <location>
        <begin position="12"/>
        <end position="38"/>
    </location>
</feature>
<dbReference type="Proteomes" id="UP000790096">
    <property type="component" value="Unassembled WGS sequence"/>
</dbReference>
<comment type="caution">
    <text evidence="2">The sequence shown here is derived from an EMBL/GenBank/DDBJ whole genome shotgun (WGS) entry which is preliminary data.</text>
</comment>
<dbReference type="RefSeq" id="WP_214236596.1">
    <property type="nucleotide sequence ID" value="NZ_JABBFR010000005.1"/>
</dbReference>
<keyword evidence="3" id="KW-1185">Reference proteome</keyword>
<keyword evidence="1" id="KW-1133">Transmembrane helix</keyword>